<evidence type="ECO:0000313" key="3">
    <source>
        <dbReference type="EMBL" id="OAP85436.1"/>
    </source>
</evidence>
<feature type="region of interest" description="Disordered" evidence="1">
    <location>
        <begin position="293"/>
        <end position="316"/>
    </location>
</feature>
<organism evidence="3 4">
    <name type="scientific">Peptidiphaga gingivicola</name>
    <dbReference type="NCBI Taxonomy" id="2741497"/>
    <lineage>
        <taxon>Bacteria</taxon>
        <taxon>Bacillati</taxon>
        <taxon>Actinomycetota</taxon>
        <taxon>Actinomycetes</taxon>
        <taxon>Actinomycetales</taxon>
        <taxon>Actinomycetaceae</taxon>
        <taxon>Peptidiphaga</taxon>
    </lineage>
</organism>
<dbReference type="Pfam" id="PF01926">
    <property type="entry name" value="MMR_HSR1"/>
    <property type="match status" value="1"/>
</dbReference>
<dbReference type="Gene3D" id="3.40.50.300">
    <property type="entry name" value="P-loop containing nucleotide triphosphate hydrolases"/>
    <property type="match status" value="1"/>
</dbReference>
<keyword evidence="4" id="KW-1185">Reference proteome</keyword>
<dbReference type="PANTHER" id="PTHR42698:SF1">
    <property type="entry name" value="GTPASE ERA, MITOCHONDRIAL"/>
    <property type="match status" value="1"/>
</dbReference>
<dbReference type="Proteomes" id="UP000078368">
    <property type="component" value="Unassembled WGS sequence"/>
</dbReference>
<dbReference type="CDD" id="cd00882">
    <property type="entry name" value="Ras_like_GTPase"/>
    <property type="match status" value="1"/>
</dbReference>
<evidence type="ECO:0000259" key="2">
    <source>
        <dbReference type="Pfam" id="PF01926"/>
    </source>
</evidence>
<gene>
    <name evidence="3" type="ORF">A4H34_10150</name>
</gene>
<evidence type="ECO:0000256" key="1">
    <source>
        <dbReference type="SAM" id="MobiDB-lite"/>
    </source>
</evidence>
<proteinExistence type="predicted"/>
<comment type="caution">
    <text evidence="3">The sequence shown here is derived from an EMBL/GenBank/DDBJ whole genome shotgun (WGS) entry which is preliminary data.</text>
</comment>
<dbReference type="EMBL" id="LVZK01000003">
    <property type="protein sequence ID" value="OAP85436.1"/>
    <property type="molecule type" value="Genomic_DNA"/>
</dbReference>
<dbReference type="InterPro" id="IPR027417">
    <property type="entry name" value="P-loop_NTPase"/>
</dbReference>
<protein>
    <recommendedName>
        <fullName evidence="2">G domain-containing protein</fullName>
    </recommendedName>
</protein>
<dbReference type="AlphaFoldDB" id="A0A179B143"/>
<sequence>MKTPQNRSDLADLIARTISALDNARLPLDLPGSMQLNDARKRLRTQLAARILPHLRTDGLPTVTVLGGSSGAGKSTIFNSLLGEDISPASVIRPTTRTPVISVHPKDTKVMEDHAIAEMGRVVVTDKAIPGLILVDAPDLDSVDANNREISRRLLDAADFWLFVTTASRYGDALAWQTLVDANERGMSTAIVLNRVSLEALPKIRADLTERLDAVDMGEVPLLIVPDAGPRDSRLDPDDVTEIRDWLHVIASTRVGEVLVEKMSDAMLPDLRRQLIELSEAVEMQANSVQSLADRAKAEAEQPMSKLASNARSGRYGQGAPTTSWLTFASTGGVLDSLVAGEKPRVSDGRKKSQRDAAAKTVFEGVRGAIEVGFSQAVVTLQGKIDKSWREDMVNTEEYRDEAAKRIDTSEITKDVVEQWLEDLAKAVAAVPENPWFTREGTAALLGSAAGGVNGAETALRTVGLGEALRPARESLAVRLEDGISRVVDAYTSVLDEIPVGNGRQLRLRASEYRDRV</sequence>
<dbReference type="RefSeq" id="WP_064232009.1">
    <property type="nucleotide sequence ID" value="NZ_LVZK01000003.1"/>
</dbReference>
<dbReference type="PANTHER" id="PTHR42698">
    <property type="entry name" value="GTPASE ERA"/>
    <property type="match status" value="1"/>
</dbReference>
<dbReference type="SUPFAM" id="SSF52540">
    <property type="entry name" value="P-loop containing nucleoside triphosphate hydrolases"/>
    <property type="match status" value="1"/>
</dbReference>
<dbReference type="GO" id="GO:0000028">
    <property type="term" value="P:ribosomal small subunit assembly"/>
    <property type="evidence" value="ECO:0007669"/>
    <property type="project" value="TreeGrafter"/>
</dbReference>
<name>A0A179B143_9ACTO</name>
<dbReference type="GO" id="GO:0043024">
    <property type="term" value="F:ribosomal small subunit binding"/>
    <property type="evidence" value="ECO:0007669"/>
    <property type="project" value="TreeGrafter"/>
</dbReference>
<dbReference type="InterPro" id="IPR006073">
    <property type="entry name" value="GTP-bd"/>
</dbReference>
<dbReference type="GO" id="GO:0005829">
    <property type="term" value="C:cytosol"/>
    <property type="evidence" value="ECO:0007669"/>
    <property type="project" value="TreeGrafter"/>
</dbReference>
<dbReference type="GO" id="GO:0005525">
    <property type="term" value="F:GTP binding"/>
    <property type="evidence" value="ECO:0007669"/>
    <property type="project" value="InterPro"/>
</dbReference>
<dbReference type="GO" id="GO:0019843">
    <property type="term" value="F:rRNA binding"/>
    <property type="evidence" value="ECO:0007669"/>
    <property type="project" value="TreeGrafter"/>
</dbReference>
<evidence type="ECO:0000313" key="4">
    <source>
        <dbReference type="Proteomes" id="UP000078368"/>
    </source>
</evidence>
<accession>A0A179B143</accession>
<dbReference type="InterPro" id="IPR005662">
    <property type="entry name" value="GTPase_Era-like"/>
</dbReference>
<feature type="domain" description="G" evidence="2">
    <location>
        <begin position="65"/>
        <end position="171"/>
    </location>
</feature>
<reference evidence="3 4" key="1">
    <citation type="submission" date="2016-04" db="EMBL/GenBank/DDBJ databases">
        <title>Peptidophaga gingivicola gen. nov., sp. nov., isolated from human subgingival plaque.</title>
        <authorList>
            <person name="Beall C.J."/>
            <person name="Mokrzan E.M."/>
            <person name="Griffen A.L."/>
            <person name="Leys E.J."/>
        </authorList>
    </citation>
    <scope>NUCLEOTIDE SEQUENCE [LARGE SCALE GENOMIC DNA]</scope>
    <source>
        <strain evidence="3 4">BA112</strain>
    </source>
</reference>
<dbReference type="STRING" id="1823756.A4H34_10150"/>